<feature type="domain" description="CCHC-type" evidence="3">
    <location>
        <begin position="113"/>
        <end position="128"/>
    </location>
</feature>
<dbReference type="SMART" id="SM00343">
    <property type="entry name" value="ZnF_C2HC"/>
    <property type="match status" value="1"/>
</dbReference>
<comment type="caution">
    <text evidence="4">The sequence shown here is derived from an EMBL/GenBank/DDBJ whole genome shotgun (WGS) entry which is preliminary data.</text>
</comment>
<evidence type="ECO:0000256" key="2">
    <source>
        <dbReference type="SAM" id="MobiDB-lite"/>
    </source>
</evidence>
<dbReference type="InterPro" id="IPR001878">
    <property type="entry name" value="Znf_CCHC"/>
</dbReference>
<keyword evidence="5" id="KW-1185">Reference proteome</keyword>
<dbReference type="GO" id="GO:0008270">
    <property type="term" value="F:zinc ion binding"/>
    <property type="evidence" value="ECO:0007669"/>
    <property type="project" value="UniProtKB-KW"/>
</dbReference>
<name>A0A371G4Z3_MUCPR</name>
<evidence type="ECO:0000259" key="3">
    <source>
        <dbReference type="PROSITE" id="PS50158"/>
    </source>
</evidence>
<dbReference type="Proteomes" id="UP000257109">
    <property type="component" value="Unassembled WGS sequence"/>
</dbReference>
<evidence type="ECO:0000313" key="4">
    <source>
        <dbReference type="EMBL" id="RDX85639.1"/>
    </source>
</evidence>
<protein>
    <recommendedName>
        <fullName evidence="3">CCHC-type domain-containing protein</fullName>
    </recommendedName>
</protein>
<keyword evidence="1" id="KW-0862">Zinc</keyword>
<dbReference type="PROSITE" id="PS50158">
    <property type="entry name" value="ZF_CCHC"/>
    <property type="match status" value="1"/>
</dbReference>
<organism evidence="4 5">
    <name type="scientific">Mucuna pruriens</name>
    <name type="common">Velvet bean</name>
    <name type="synonym">Dolichos pruriens</name>
    <dbReference type="NCBI Taxonomy" id="157652"/>
    <lineage>
        <taxon>Eukaryota</taxon>
        <taxon>Viridiplantae</taxon>
        <taxon>Streptophyta</taxon>
        <taxon>Embryophyta</taxon>
        <taxon>Tracheophyta</taxon>
        <taxon>Spermatophyta</taxon>
        <taxon>Magnoliopsida</taxon>
        <taxon>eudicotyledons</taxon>
        <taxon>Gunneridae</taxon>
        <taxon>Pentapetalae</taxon>
        <taxon>rosids</taxon>
        <taxon>fabids</taxon>
        <taxon>Fabales</taxon>
        <taxon>Fabaceae</taxon>
        <taxon>Papilionoideae</taxon>
        <taxon>50 kb inversion clade</taxon>
        <taxon>NPAAA clade</taxon>
        <taxon>indigoferoid/millettioid clade</taxon>
        <taxon>Phaseoleae</taxon>
        <taxon>Mucuna</taxon>
    </lineage>
</organism>
<gene>
    <name evidence="4" type="ORF">CR513_33137</name>
</gene>
<evidence type="ECO:0000313" key="5">
    <source>
        <dbReference type="Proteomes" id="UP000257109"/>
    </source>
</evidence>
<dbReference type="EMBL" id="QJKJ01006741">
    <property type="protein sequence ID" value="RDX85639.1"/>
    <property type="molecule type" value="Genomic_DNA"/>
</dbReference>
<dbReference type="PANTHER" id="PTHR35046">
    <property type="entry name" value="ZINC KNUCKLE (CCHC-TYPE) FAMILY PROTEIN"/>
    <property type="match status" value="1"/>
</dbReference>
<reference evidence="4" key="1">
    <citation type="submission" date="2018-05" db="EMBL/GenBank/DDBJ databases">
        <title>Draft genome of Mucuna pruriens seed.</title>
        <authorList>
            <person name="Nnadi N.E."/>
            <person name="Vos R."/>
            <person name="Hasami M.H."/>
            <person name="Devisetty U.K."/>
            <person name="Aguiy J.C."/>
        </authorList>
    </citation>
    <scope>NUCLEOTIDE SEQUENCE [LARGE SCALE GENOMIC DNA]</scope>
    <source>
        <strain evidence="4">JCA_2017</strain>
    </source>
</reference>
<dbReference type="PANTHER" id="PTHR35046:SF9">
    <property type="entry name" value="RNA-DIRECTED DNA POLYMERASE"/>
    <property type="match status" value="1"/>
</dbReference>
<proteinExistence type="predicted"/>
<feature type="compositionally biased region" description="Basic and acidic residues" evidence="2">
    <location>
        <begin position="70"/>
        <end position="97"/>
    </location>
</feature>
<dbReference type="GO" id="GO:0003676">
    <property type="term" value="F:nucleic acid binding"/>
    <property type="evidence" value="ECO:0007669"/>
    <property type="project" value="InterPro"/>
</dbReference>
<accession>A0A371G4Z3</accession>
<keyword evidence="1" id="KW-0479">Metal-binding</keyword>
<keyword evidence="1" id="KW-0863">Zinc-finger</keyword>
<evidence type="ECO:0000256" key="1">
    <source>
        <dbReference type="PROSITE-ProRule" id="PRU00047"/>
    </source>
</evidence>
<dbReference type="OrthoDB" id="1747743at2759"/>
<dbReference type="AlphaFoldDB" id="A0A371G4Z3"/>
<feature type="region of interest" description="Disordered" evidence="2">
    <location>
        <begin position="59"/>
        <end position="97"/>
    </location>
</feature>
<feature type="non-terminal residue" evidence="4">
    <location>
        <position position="1"/>
    </location>
</feature>
<sequence>MNLMRAQIRESEEATMTQILHGLNREIQDVVEIQHYKNLSKLIHQAIKVEMQIRKGSASRKTYGGCSSWKGKEKEKDRARREKSPKKGSETSTSRKEFTPTLTLILPRANNIKCFKCLGKGHVASECPYRCVIIVKEDGGIGSENFAGEVNTSSESKSLSDGSHYKGNILVVGRLMNSQVREETKTETQRENIFHSRCLILGNLCSVVIDEGNSVNVASERLVKKLAFPTTVHPRLYRLQWLSEKGDLLVDKQAEVTFTLGKNRMLEEFQDDFPKDVPYRLPPLRGIEHHMNLTLGVILPNGAAYRTNLGGSKINSKIGTHTLNLRTNSIQKVEYDAYPESHNQEDKMEEATLTLEGPMTKGRLQKEPRGSASKGLAMLHSQEEAHKGCIVHHVSSCLQGNILIVDPRVAF</sequence>